<dbReference type="InterPro" id="IPR011517">
    <property type="entry name" value="RNA_pol_sigma70_ECF-like"/>
</dbReference>
<keyword evidence="2" id="KW-0805">Transcription regulation</keyword>
<accession>A0A161HRW7</accession>
<dbReference type="InterPro" id="IPR013324">
    <property type="entry name" value="RNA_pol_sigma_r3/r4-like"/>
</dbReference>
<organism evidence="6 7">
    <name type="scientific">Dokdonella koreensis DS-123</name>
    <dbReference type="NCBI Taxonomy" id="1300342"/>
    <lineage>
        <taxon>Bacteria</taxon>
        <taxon>Pseudomonadati</taxon>
        <taxon>Pseudomonadota</taxon>
        <taxon>Gammaproteobacteria</taxon>
        <taxon>Lysobacterales</taxon>
        <taxon>Rhodanobacteraceae</taxon>
        <taxon>Dokdonella</taxon>
    </lineage>
</organism>
<dbReference type="Pfam" id="PF07638">
    <property type="entry name" value="Sigma70_ECF"/>
    <property type="match status" value="1"/>
</dbReference>
<evidence type="ECO:0000259" key="5">
    <source>
        <dbReference type="Pfam" id="PF07638"/>
    </source>
</evidence>
<keyword evidence="3" id="KW-0731">Sigma factor</keyword>
<dbReference type="SUPFAM" id="SSF88946">
    <property type="entry name" value="Sigma2 domain of RNA polymerase sigma factors"/>
    <property type="match status" value="1"/>
</dbReference>
<dbReference type="AlphaFoldDB" id="A0A161HRW7"/>
<protein>
    <recommendedName>
        <fullName evidence="5">RNA polymerase sigma-70 ECF-like HTH domain-containing protein</fullName>
    </recommendedName>
</protein>
<dbReference type="STRING" id="1300342.I596_3689"/>
<dbReference type="GO" id="GO:0016987">
    <property type="term" value="F:sigma factor activity"/>
    <property type="evidence" value="ECO:0007669"/>
    <property type="project" value="UniProtKB-KW"/>
</dbReference>
<evidence type="ECO:0000313" key="7">
    <source>
        <dbReference type="Proteomes" id="UP000076830"/>
    </source>
</evidence>
<dbReference type="EMBL" id="CP015249">
    <property type="protein sequence ID" value="ANB19672.1"/>
    <property type="molecule type" value="Genomic_DNA"/>
</dbReference>
<feature type="domain" description="RNA polymerase sigma-70 ECF-like HTH" evidence="5">
    <location>
        <begin position="9"/>
        <end position="185"/>
    </location>
</feature>
<dbReference type="PANTHER" id="PTHR43133:SF39">
    <property type="entry name" value="SIMILAR TO RNA POLYMERASE SIGMA-E FACTOR"/>
    <property type="match status" value="1"/>
</dbReference>
<dbReference type="InterPro" id="IPR053812">
    <property type="entry name" value="HTH_Sigma70_ECF-like"/>
</dbReference>
<reference evidence="6 7" key="1">
    <citation type="submission" date="2016-04" db="EMBL/GenBank/DDBJ databases">
        <title>Complete genome sequence of Dokdonella koreensis DS-123T.</title>
        <authorList>
            <person name="Kim J.F."/>
            <person name="Lee H."/>
            <person name="Kwak M.-J."/>
        </authorList>
    </citation>
    <scope>NUCLEOTIDE SEQUENCE [LARGE SCALE GENOMIC DNA]</scope>
    <source>
        <strain evidence="6 7">DS-123</strain>
    </source>
</reference>
<dbReference type="InterPro" id="IPR039425">
    <property type="entry name" value="RNA_pol_sigma-70-like"/>
</dbReference>
<dbReference type="Gene3D" id="1.10.1740.10">
    <property type="match status" value="1"/>
</dbReference>
<sequence length="192" mass="21106">MSGQDTAITEVTVLLAAAHAGDPGAWDRIYARLYRDFHRIAQAQVRRYGDRAFSPTSLVSEAWLRLAGSAAAASNRQHLTALLARAMRYALLDEARQRLADKRGGRDAAGALEDAAGVASPLTQLLALDQALDRLTALDARLGRVVELRYFGGCGEEEIARLHAVDVRTVRRDWRRARAFLLRQLGDTDLAI</sequence>
<evidence type="ECO:0000256" key="2">
    <source>
        <dbReference type="ARBA" id="ARBA00023015"/>
    </source>
</evidence>
<gene>
    <name evidence="6" type="ORF">I596_3689</name>
</gene>
<dbReference type="KEGG" id="dko:I596_3689"/>
<proteinExistence type="inferred from homology"/>
<evidence type="ECO:0000256" key="3">
    <source>
        <dbReference type="ARBA" id="ARBA00023082"/>
    </source>
</evidence>
<keyword evidence="4" id="KW-0804">Transcription</keyword>
<dbReference type="Gene3D" id="1.10.10.10">
    <property type="entry name" value="Winged helix-like DNA-binding domain superfamily/Winged helix DNA-binding domain"/>
    <property type="match status" value="1"/>
</dbReference>
<dbReference type="Proteomes" id="UP000076830">
    <property type="component" value="Chromosome"/>
</dbReference>
<dbReference type="NCBIfam" id="TIGR02999">
    <property type="entry name" value="Sig-70_X6"/>
    <property type="match status" value="1"/>
</dbReference>
<keyword evidence="7" id="KW-1185">Reference proteome</keyword>
<dbReference type="GO" id="GO:0006352">
    <property type="term" value="P:DNA-templated transcription initiation"/>
    <property type="evidence" value="ECO:0007669"/>
    <property type="project" value="InterPro"/>
</dbReference>
<dbReference type="PANTHER" id="PTHR43133">
    <property type="entry name" value="RNA POLYMERASE ECF-TYPE SIGMA FACTO"/>
    <property type="match status" value="1"/>
</dbReference>
<dbReference type="RefSeq" id="WP_067650792.1">
    <property type="nucleotide sequence ID" value="NZ_CP015249.1"/>
</dbReference>
<dbReference type="InterPro" id="IPR013325">
    <property type="entry name" value="RNA_pol_sigma_r2"/>
</dbReference>
<dbReference type="PATRIC" id="fig|1300342.3.peg.3602"/>
<dbReference type="InterPro" id="IPR036388">
    <property type="entry name" value="WH-like_DNA-bd_sf"/>
</dbReference>
<name>A0A161HRW7_9GAMM</name>
<evidence type="ECO:0000256" key="4">
    <source>
        <dbReference type="ARBA" id="ARBA00023163"/>
    </source>
</evidence>
<dbReference type="SUPFAM" id="SSF88659">
    <property type="entry name" value="Sigma3 and sigma4 domains of RNA polymerase sigma factors"/>
    <property type="match status" value="1"/>
</dbReference>
<evidence type="ECO:0000256" key="1">
    <source>
        <dbReference type="ARBA" id="ARBA00010641"/>
    </source>
</evidence>
<comment type="similarity">
    <text evidence="1">Belongs to the sigma-70 factor family. ECF subfamily.</text>
</comment>
<evidence type="ECO:0000313" key="6">
    <source>
        <dbReference type="EMBL" id="ANB19672.1"/>
    </source>
</evidence>